<dbReference type="InterPro" id="IPR005331">
    <property type="entry name" value="Sulfotransferase"/>
</dbReference>
<dbReference type="GO" id="GO:0016020">
    <property type="term" value="C:membrane"/>
    <property type="evidence" value="ECO:0007669"/>
    <property type="project" value="InterPro"/>
</dbReference>
<dbReference type="eggNOG" id="ENOG5033BTB">
    <property type="taxonomic scope" value="Bacteria"/>
</dbReference>
<organism evidence="1 2">
    <name type="scientific">Pseudooceanicola atlanticus</name>
    <dbReference type="NCBI Taxonomy" id="1461694"/>
    <lineage>
        <taxon>Bacteria</taxon>
        <taxon>Pseudomonadati</taxon>
        <taxon>Pseudomonadota</taxon>
        <taxon>Alphaproteobacteria</taxon>
        <taxon>Rhodobacterales</taxon>
        <taxon>Paracoccaceae</taxon>
        <taxon>Pseudooceanicola</taxon>
    </lineage>
</organism>
<protein>
    <recommendedName>
        <fullName evidence="3">Sulfotransferase domain-containing protein</fullName>
    </recommendedName>
</protein>
<dbReference type="AlphaFoldDB" id="A0A0A0E9A5"/>
<evidence type="ECO:0008006" key="3">
    <source>
        <dbReference type="Google" id="ProtNLM"/>
    </source>
</evidence>
<dbReference type="GO" id="GO:0008146">
    <property type="term" value="F:sulfotransferase activity"/>
    <property type="evidence" value="ECO:0007669"/>
    <property type="project" value="InterPro"/>
</dbReference>
<dbReference type="Proteomes" id="UP000030004">
    <property type="component" value="Unassembled WGS sequence"/>
</dbReference>
<dbReference type="EMBL" id="AQQX01000022">
    <property type="protein sequence ID" value="KGM46765.1"/>
    <property type="molecule type" value="Genomic_DNA"/>
</dbReference>
<comment type="caution">
    <text evidence="1">The sequence shown here is derived from an EMBL/GenBank/DDBJ whole genome shotgun (WGS) entry which is preliminary data.</text>
</comment>
<proteinExistence type="predicted"/>
<sequence length="214" mass="24224">MGESPFKSRAGETSSDYAFLQKFHSAKLNKLTNADKKLLILRDPLTRVAAVYRNKFVQRDGNSGIFSDFANKTGRDPAETSFSDFVTLYLFKARQNDLSDLDKHLWPQASHLAKVDYDTVLPMENLHAVISNIIGQEVANMYFLQVTNSSISASAPGSNTWMGDIPASRLRTEWEHRGALPRDDQLFNKMLHDRLKELYAQDLQLVREVTSKLG</sequence>
<reference evidence="1 2" key="1">
    <citation type="journal article" date="2015" name="Antonie Van Leeuwenhoek">
        <title>Pseudooceanicola atlanticus gen. nov. sp. nov., isolated from surface seawater of the Atlantic Ocean and reclassification of Oceanicola batsensis, Oceanicola marinus, Oceanicola nitratireducens, Oceanicola nanhaiensis, Oceanicola antarcticus and Oceanicola flagellatus, as Pseudooceanicola batsensis comb. nov., Pseudooceanicola marinus comb. nov., Pseudooceanicola nitratireducens comb. nov., Pseudooceanicola nanhaiensis comb. nov., Pseudooceanicola antarcticus comb. nov., and Pseudooceanicola flagellatus comb. nov.</title>
        <authorList>
            <person name="Lai Q."/>
            <person name="Li G."/>
            <person name="Liu X."/>
            <person name="Du Y."/>
            <person name="Sun F."/>
            <person name="Shao Z."/>
        </authorList>
    </citation>
    <scope>NUCLEOTIDE SEQUENCE [LARGE SCALE GENOMIC DNA]</scope>
    <source>
        <strain evidence="1 2">22II-s11g</strain>
    </source>
</reference>
<accession>A0A0A0E9A5</accession>
<dbReference type="RefSeq" id="WP_043754519.1">
    <property type="nucleotide sequence ID" value="NZ_AQQX01000022.1"/>
</dbReference>
<gene>
    <name evidence="1" type="ORF">ATO9_22125</name>
</gene>
<name>A0A0A0E9A5_9RHOB</name>
<dbReference type="Pfam" id="PF03567">
    <property type="entry name" value="Sulfotransfer_2"/>
    <property type="match status" value="1"/>
</dbReference>
<dbReference type="OrthoDB" id="8756565at2"/>
<evidence type="ECO:0000313" key="2">
    <source>
        <dbReference type="Proteomes" id="UP000030004"/>
    </source>
</evidence>
<keyword evidence="2" id="KW-1185">Reference proteome</keyword>
<evidence type="ECO:0000313" key="1">
    <source>
        <dbReference type="EMBL" id="KGM46765.1"/>
    </source>
</evidence>